<dbReference type="AlphaFoldDB" id="A0A4P9W5Q2"/>
<reference evidence="3" key="1">
    <citation type="journal article" date="2018" name="Nat. Microbiol.">
        <title>Leveraging single-cell genomics to expand the fungal tree of life.</title>
        <authorList>
            <person name="Ahrendt S.R."/>
            <person name="Quandt C.A."/>
            <person name="Ciobanu D."/>
            <person name="Clum A."/>
            <person name="Salamov A."/>
            <person name="Andreopoulos B."/>
            <person name="Cheng J.F."/>
            <person name="Woyke T."/>
            <person name="Pelin A."/>
            <person name="Henrissat B."/>
            <person name="Reynolds N.K."/>
            <person name="Benny G.L."/>
            <person name="Smith M.E."/>
            <person name="James T.Y."/>
            <person name="Grigoriev I.V."/>
        </authorList>
    </citation>
    <scope>NUCLEOTIDE SEQUENCE [LARGE SCALE GENOMIC DNA]</scope>
</reference>
<name>A0A4P9W5Q2_9FUNG</name>
<keyword evidence="3" id="KW-1185">Reference proteome</keyword>
<feature type="transmembrane region" description="Helical" evidence="1">
    <location>
        <begin position="199"/>
        <end position="220"/>
    </location>
</feature>
<dbReference type="Proteomes" id="UP000269721">
    <property type="component" value="Unassembled WGS sequence"/>
</dbReference>
<protein>
    <submittedName>
        <fullName evidence="2">Uncharacterized protein</fullName>
    </submittedName>
</protein>
<sequence length="269" mass="29390">MPTRHSELLLSRSPRLASRVCGMQAGLAHERRGVEPHRSCHRCRASMEQDLSQVIRRREGEERLRRKLLGPRFCLVPSLAAVLDSSIPFSPPPQHQINVAAPAHLAIDMAKLVINTKQPAKAISAPEAGVTAGSVVTSQPSIPPQAPPMDKDTQKDITELKKTHHPHPVFTVGIVSIATCLSVLLVFFIAVIFKQDPSAIALTTMSIEMFVLLGVSAFADDLAAKLTDVSLRYRQHVNLDGLLLHVFPVLVKLVVNLLVVQGVATWTSR</sequence>
<feature type="transmembrane region" description="Helical" evidence="1">
    <location>
        <begin position="241"/>
        <end position="264"/>
    </location>
</feature>
<feature type="transmembrane region" description="Helical" evidence="1">
    <location>
        <begin position="169"/>
        <end position="193"/>
    </location>
</feature>
<gene>
    <name evidence="2" type="ORF">BDK51DRAFT_41592</name>
</gene>
<evidence type="ECO:0000256" key="1">
    <source>
        <dbReference type="SAM" id="Phobius"/>
    </source>
</evidence>
<evidence type="ECO:0000313" key="3">
    <source>
        <dbReference type="Proteomes" id="UP000269721"/>
    </source>
</evidence>
<keyword evidence="1" id="KW-0472">Membrane</keyword>
<evidence type="ECO:0000313" key="2">
    <source>
        <dbReference type="EMBL" id="RKO87751.1"/>
    </source>
</evidence>
<proteinExistence type="predicted"/>
<keyword evidence="1" id="KW-1133">Transmembrane helix</keyword>
<dbReference type="EMBL" id="KZ997180">
    <property type="protein sequence ID" value="RKO87751.1"/>
    <property type="molecule type" value="Genomic_DNA"/>
</dbReference>
<accession>A0A4P9W5Q2</accession>
<keyword evidence="1" id="KW-0812">Transmembrane</keyword>
<organism evidence="2 3">
    <name type="scientific">Blyttiomyces helicus</name>
    <dbReference type="NCBI Taxonomy" id="388810"/>
    <lineage>
        <taxon>Eukaryota</taxon>
        <taxon>Fungi</taxon>
        <taxon>Fungi incertae sedis</taxon>
        <taxon>Chytridiomycota</taxon>
        <taxon>Chytridiomycota incertae sedis</taxon>
        <taxon>Chytridiomycetes</taxon>
        <taxon>Chytridiomycetes incertae sedis</taxon>
        <taxon>Blyttiomyces</taxon>
    </lineage>
</organism>